<evidence type="ECO:0000313" key="3">
    <source>
        <dbReference type="EMBL" id="SFL41478.1"/>
    </source>
</evidence>
<dbReference type="EMBL" id="FOSP01000084">
    <property type="protein sequence ID" value="SFL41478.1"/>
    <property type="molecule type" value="Genomic_DNA"/>
</dbReference>
<feature type="region of interest" description="Disordered" evidence="1">
    <location>
        <begin position="1"/>
        <end position="29"/>
    </location>
</feature>
<dbReference type="AlphaFoldDB" id="A0A1I4HGP8"/>
<sequence length="472" mass="53360">MNTHADKTQENKRQSVANVFPQKKGSSESTFQFVDNRSDAVQMRKLQEMANNHTRKNSFQFVDNRPVAVAQRKLQEMANHSPRAKQAAQLQAIMSHYSLQQQQPFQKKENNTGLPDILKTGIENLSGYSMDDVKVHYNSDKPSQLQAHAYAQGTNIHLGPGQEKHLPHEAWHVVQQKQGRVKPTMQMKDKVSVNDDAVLEREADVMGAESLSVGFRNNYTATASPTNYINNTQLKSSSTINVVQAYKLVTPKNIKDKLLELKAYTETEADSISKEFPSWHGKNKIGRLRDHDFVSDSAFLGMIREMITTVDNFTDEQGFSLRDKINSSDSPKIFLGYNAGNAAYAADMEKNGLKSKKRDSGLKADMQLSHGHYISPSRSELDSYIAERTFSGKDAVVYKVYLDLRNAVNFPIMMKGASVMQWWSNYDTSFDDDYDIVVAALSGHTDIIQYKINPKSYHLVTFEVAERHAKEM</sequence>
<proteinExistence type="predicted"/>
<feature type="domain" description="eCIS core" evidence="2">
    <location>
        <begin position="114"/>
        <end position="179"/>
    </location>
</feature>
<dbReference type="Proteomes" id="UP000199533">
    <property type="component" value="Unassembled WGS sequence"/>
</dbReference>
<dbReference type="RefSeq" id="WP_211753528.1">
    <property type="nucleotide sequence ID" value="NZ_FOSP01000084.1"/>
</dbReference>
<gene>
    <name evidence="3" type="ORF">SAMN05216302_10841</name>
</gene>
<dbReference type="STRING" id="52441.SAMN05216302_10841"/>
<reference evidence="4" key="1">
    <citation type="submission" date="2016-10" db="EMBL/GenBank/DDBJ databases">
        <authorList>
            <person name="Varghese N."/>
            <person name="Submissions S."/>
        </authorList>
    </citation>
    <scope>NUCLEOTIDE SEQUENCE [LARGE SCALE GENOMIC DNA]</scope>
    <source>
        <strain evidence="4">Nm69</strain>
    </source>
</reference>
<name>A0A1I4HGP8_9PROT</name>
<evidence type="ECO:0000259" key="2">
    <source>
        <dbReference type="Pfam" id="PF13699"/>
    </source>
</evidence>
<feature type="compositionally biased region" description="Basic and acidic residues" evidence="1">
    <location>
        <begin position="1"/>
        <end position="13"/>
    </location>
</feature>
<dbReference type="InterPro" id="IPR025295">
    <property type="entry name" value="eCIS_core_dom"/>
</dbReference>
<organism evidence="3 4">
    <name type="scientific">Nitrosomonas aestuarii</name>
    <dbReference type="NCBI Taxonomy" id="52441"/>
    <lineage>
        <taxon>Bacteria</taxon>
        <taxon>Pseudomonadati</taxon>
        <taxon>Pseudomonadota</taxon>
        <taxon>Betaproteobacteria</taxon>
        <taxon>Nitrosomonadales</taxon>
        <taxon>Nitrosomonadaceae</taxon>
        <taxon>Nitrosomonas</taxon>
    </lineage>
</organism>
<dbReference type="Pfam" id="PF13699">
    <property type="entry name" value="eCIS_core"/>
    <property type="match status" value="1"/>
</dbReference>
<accession>A0A1I4HGP8</accession>
<protein>
    <recommendedName>
        <fullName evidence="2">eCIS core domain-containing protein</fullName>
    </recommendedName>
</protein>
<evidence type="ECO:0000313" key="4">
    <source>
        <dbReference type="Proteomes" id="UP000199533"/>
    </source>
</evidence>
<evidence type="ECO:0000256" key="1">
    <source>
        <dbReference type="SAM" id="MobiDB-lite"/>
    </source>
</evidence>
<keyword evidence="4" id="KW-1185">Reference proteome</keyword>